<dbReference type="Proteomes" id="UP000516437">
    <property type="component" value="Unassembled WGS sequence"/>
</dbReference>
<evidence type="ECO:0000313" key="3">
    <source>
        <dbReference type="Proteomes" id="UP000516437"/>
    </source>
</evidence>
<protein>
    <recommendedName>
        <fullName evidence="4">Proline-rich protein PRCC</fullName>
    </recommendedName>
</protein>
<sequence length="424" mass="46052">MDSLLSSYASSDEEGEDNQQLQEPPPISTALASKPASQHTQPTFASKTSSLFTSLPQPKSSSLFQSLPQPKSKQTPSLPNPLNHGEDQEPTSQYTQTNPKASSFFSSLPRPKSQNSRKPISNSSSSDLKAKRVVLFKPPIAPPSTISANLDDDDDEDEEEERKRRKESESMAAQTPSVKSFLSSIPAPRNSATLGVLPSSGTGRRAIVETGAPSSSTGGSRAEDNSGTDPNSGYSSVNYDSYVNYDSGIIQDGGNYDTNYDTYANYQSGVDPNANEGVQSQYGMSSEDNMTYGDYQNYGDYGAYGQSGSNWAHGSVPEMSGTSDGGVRVPGKRGRNEVPAEIVEVKQDELMKNRPREDQAKLTGIAFGPSYQPVSTKGKPSKLHKRKHQIGSLFFDMKQKEMELSERRAKGFLTKAETQAKYGW</sequence>
<dbReference type="OrthoDB" id="206969at2759"/>
<evidence type="ECO:0000256" key="1">
    <source>
        <dbReference type="SAM" id="MobiDB-lite"/>
    </source>
</evidence>
<feature type="region of interest" description="Disordered" evidence="1">
    <location>
        <begin position="1"/>
        <end position="238"/>
    </location>
</feature>
<feature type="compositionally biased region" description="Polar residues" evidence="1">
    <location>
        <begin position="35"/>
        <end position="77"/>
    </location>
</feature>
<feature type="compositionally biased region" description="Polar residues" evidence="1">
    <location>
        <begin position="212"/>
        <end position="233"/>
    </location>
</feature>
<evidence type="ECO:0008006" key="4">
    <source>
        <dbReference type="Google" id="ProtNLM"/>
    </source>
</evidence>
<keyword evidence="3" id="KW-1185">Reference proteome</keyword>
<comment type="caution">
    <text evidence="2">The sequence shown here is derived from an EMBL/GenBank/DDBJ whole genome shotgun (WGS) entry which is preliminary data.</text>
</comment>
<organism evidence="2 3">
    <name type="scientific">Morella rubra</name>
    <name type="common">Chinese bayberry</name>
    <dbReference type="NCBI Taxonomy" id="262757"/>
    <lineage>
        <taxon>Eukaryota</taxon>
        <taxon>Viridiplantae</taxon>
        <taxon>Streptophyta</taxon>
        <taxon>Embryophyta</taxon>
        <taxon>Tracheophyta</taxon>
        <taxon>Spermatophyta</taxon>
        <taxon>Magnoliopsida</taxon>
        <taxon>eudicotyledons</taxon>
        <taxon>Gunneridae</taxon>
        <taxon>Pentapetalae</taxon>
        <taxon>rosids</taxon>
        <taxon>fabids</taxon>
        <taxon>Fagales</taxon>
        <taxon>Myricaceae</taxon>
        <taxon>Morella</taxon>
    </lineage>
</organism>
<dbReference type="GO" id="GO:0005634">
    <property type="term" value="C:nucleus"/>
    <property type="evidence" value="ECO:0007669"/>
    <property type="project" value="TreeGrafter"/>
</dbReference>
<dbReference type="PANTHER" id="PTHR13621:SF2">
    <property type="entry name" value="PROLINE-RICH PROTEIN PRCC"/>
    <property type="match status" value="1"/>
</dbReference>
<feature type="compositionally biased region" description="Polar residues" evidence="1">
    <location>
        <begin position="90"/>
        <end position="106"/>
    </location>
</feature>
<gene>
    <name evidence="2" type="ORF">CJ030_MR0G007713</name>
</gene>
<reference evidence="2 3" key="1">
    <citation type="journal article" date="2019" name="Plant Biotechnol. J.">
        <title>The red bayberry genome and genetic basis of sex determination.</title>
        <authorList>
            <person name="Jia H.M."/>
            <person name="Jia H.J."/>
            <person name="Cai Q.L."/>
            <person name="Wang Y."/>
            <person name="Zhao H.B."/>
            <person name="Yang W.F."/>
            <person name="Wang G.Y."/>
            <person name="Li Y.H."/>
            <person name="Zhan D.L."/>
            <person name="Shen Y.T."/>
            <person name="Niu Q.F."/>
            <person name="Chang L."/>
            <person name="Qiu J."/>
            <person name="Zhao L."/>
            <person name="Xie H.B."/>
            <person name="Fu W.Y."/>
            <person name="Jin J."/>
            <person name="Li X.W."/>
            <person name="Jiao Y."/>
            <person name="Zhou C.C."/>
            <person name="Tu T."/>
            <person name="Chai C.Y."/>
            <person name="Gao J.L."/>
            <person name="Fan L.J."/>
            <person name="van de Weg E."/>
            <person name="Wang J.Y."/>
            <person name="Gao Z.S."/>
        </authorList>
    </citation>
    <scope>NUCLEOTIDE SEQUENCE [LARGE SCALE GENOMIC DNA]</scope>
    <source>
        <tissue evidence="2">Leaves</tissue>
    </source>
</reference>
<name>A0A6A1UJC9_9ROSI</name>
<feature type="compositionally biased region" description="Polar residues" evidence="1">
    <location>
        <begin position="1"/>
        <end position="10"/>
    </location>
</feature>
<dbReference type="InterPro" id="IPR018800">
    <property type="entry name" value="PRCC"/>
</dbReference>
<proteinExistence type="predicted"/>
<feature type="compositionally biased region" description="Acidic residues" evidence="1">
    <location>
        <begin position="150"/>
        <end position="160"/>
    </location>
</feature>
<feature type="compositionally biased region" description="Low complexity" evidence="1">
    <location>
        <begin position="113"/>
        <end position="126"/>
    </location>
</feature>
<dbReference type="EMBL" id="RXIC02000189">
    <property type="protein sequence ID" value="KAB1200253.1"/>
    <property type="molecule type" value="Genomic_DNA"/>
</dbReference>
<evidence type="ECO:0000313" key="2">
    <source>
        <dbReference type="EMBL" id="KAB1200253.1"/>
    </source>
</evidence>
<dbReference type="PANTHER" id="PTHR13621">
    <property type="entry name" value="PROLINE-RICH PROTEIN PRCC"/>
    <property type="match status" value="1"/>
</dbReference>
<feature type="compositionally biased region" description="Polar residues" evidence="1">
    <location>
        <begin position="171"/>
        <end position="183"/>
    </location>
</feature>
<accession>A0A6A1UJC9</accession>
<dbReference type="Pfam" id="PF10253">
    <property type="entry name" value="PRCC"/>
    <property type="match status" value="1"/>
</dbReference>
<dbReference type="AlphaFoldDB" id="A0A6A1UJC9"/>